<name>A0AAN6Z150_9PEZI</name>
<dbReference type="Gene3D" id="4.10.60.10">
    <property type="entry name" value="Zinc finger, CCHC-type"/>
    <property type="match status" value="1"/>
</dbReference>
<evidence type="ECO:0000259" key="8">
    <source>
        <dbReference type="SMART" id="SM00343"/>
    </source>
</evidence>
<feature type="compositionally biased region" description="Low complexity" evidence="7">
    <location>
        <begin position="642"/>
        <end position="655"/>
    </location>
</feature>
<proteinExistence type="predicted"/>
<feature type="region of interest" description="Disordered" evidence="7">
    <location>
        <begin position="373"/>
        <end position="405"/>
    </location>
</feature>
<dbReference type="InterPro" id="IPR001878">
    <property type="entry name" value="Znf_CCHC"/>
</dbReference>
<feature type="compositionally biased region" description="Polar residues" evidence="7">
    <location>
        <begin position="256"/>
        <end position="269"/>
    </location>
</feature>
<feature type="domain" description="CCHC-type" evidence="8">
    <location>
        <begin position="535"/>
        <end position="551"/>
    </location>
</feature>
<feature type="domain" description="CCHC-type" evidence="8">
    <location>
        <begin position="472"/>
        <end position="488"/>
    </location>
</feature>
<dbReference type="GO" id="GO:0071031">
    <property type="term" value="P:nuclear mRNA surveillance of mRNA 3'-end processing"/>
    <property type="evidence" value="ECO:0007669"/>
    <property type="project" value="TreeGrafter"/>
</dbReference>
<evidence type="ECO:0000256" key="6">
    <source>
        <dbReference type="ARBA" id="ARBA00023242"/>
    </source>
</evidence>
<protein>
    <recommendedName>
        <fullName evidence="8">CCHC-type domain-containing protein</fullName>
    </recommendedName>
</protein>
<keyword evidence="2" id="KW-0479">Metal-binding</keyword>
<dbReference type="InterPro" id="IPR036875">
    <property type="entry name" value="Znf_CCHC_sf"/>
</dbReference>
<reference evidence="9" key="2">
    <citation type="submission" date="2023-05" db="EMBL/GenBank/DDBJ databases">
        <authorList>
            <consortium name="Lawrence Berkeley National Laboratory"/>
            <person name="Steindorff A."/>
            <person name="Hensen N."/>
            <person name="Bonometti L."/>
            <person name="Westerberg I."/>
            <person name="Brannstrom I.O."/>
            <person name="Guillou S."/>
            <person name="Cros-Aarteil S."/>
            <person name="Calhoun S."/>
            <person name="Haridas S."/>
            <person name="Kuo A."/>
            <person name="Mondo S."/>
            <person name="Pangilinan J."/>
            <person name="Riley R."/>
            <person name="Labutti K."/>
            <person name="Andreopoulos B."/>
            <person name="Lipzen A."/>
            <person name="Chen C."/>
            <person name="Yanf M."/>
            <person name="Daum C."/>
            <person name="Ng V."/>
            <person name="Clum A."/>
            <person name="Ohm R."/>
            <person name="Martin F."/>
            <person name="Silar P."/>
            <person name="Natvig D."/>
            <person name="Lalanne C."/>
            <person name="Gautier V."/>
            <person name="Ament-Velasquez S.L."/>
            <person name="Kruys A."/>
            <person name="Hutchinson M.I."/>
            <person name="Powell A.J."/>
            <person name="Barry K."/>
            <person name="Miller A.N."/>
            <person name="Grigoriev I.V."/>
            <person name="Debuchy R."/>
            <person name="Gladieux P."/>
            <person name="Thoren M.H."/>
            <person name="Johannesson H."/>
        </authorList>
    </citation>
    <scope>NUCLEOTIDE SEQUENCE</scope>
    <source>
        <strain evidence="9">CBS 731.68</strain>
    </source>
</reference>
<dbReference type="GO" id="GO:0071035">
    <property type="term" value="P:nuclear polyadenylation-dependent rRNA catabolic process"/>
    <property type="evidence" value="ECO:0007669"/>
    <property type="project" value="TreeGrafter"/>
</dbReference>
<dbReference type="GO" id="GO:0071038">
    <property type="term" value="P:TRAMP-dependent tRNA surveillance pathway"/>
    <property type="evidence" value="ECO:0007669"/>
    <property type="project" value="TreeGrafter"/>
</dbReference>
<dbReference type="GO" id="GO:0071037">
    <property type="term" value="P:nuclear polyadenylation-dependent snRNA catabolic process"/>
    <property type="evidence" value="ECO:0007669"/>
    <property type="project" value="TreeGrafter"/>
</dbReference>
<dbReference type="SUPFAM" id="SSF57756">
    <property type="entry name" value="Retrovirus zinc finger-like domains"/>
    <property type="match status" value="1"/>
</dbReference>
<keyword evidence="4" id="KW-0863">Zinc-finger</keyword>
<evidence type="ECO:0000256" key="5">
    <source>
        <dbReference type="ARBA" id="ARBA00022833"/>
    </source>
</evidence>
<feature type="compositionally biased region" description="Low complexity" evidence="7">
    <location>
        <begin position="11"/>
        <end position="25"/>
    </location>
</feature>
<dbReference type="PANTHER" id="PTHR46543:SF1">
    <property type="entry name" value="ZINC FINGER CCHC DOMAIN-CONTAINING PROTEIN 7"/>
    <property type="match status" value="1"/>
</dbReference>
<gene>
    <name evidence="9" type="ORF">N657DRAFT_648433</name>
</gene>
<feature type="domain" description="CCHC-type" evidence="8">
    <location>
        <begin position="435"/>
        <end position="451"/>
    </location>
</feature>
<evidence type="ECO:0000256" key="4">
    <source>
        <dbReference type="ARBA" id="ARBA00022771"/>
    </source>
</evidence>
<dbReference type="EMBL" id="MU853235">
    <property type="protein sequence ID" value="KAK4121058.1"/>
    <property type="molecule type" value="Genomic_DNA"/>
</dbReference>
<comment type="caution">
    <text evidence="9">The sequence shown here is derived from an EMBL/GenBank/DDBJ whole genome shotgun (WGS) entry which is preliminary data.</text>
</comment>
<dbReference type="GO" id="GO:0071036">
    <property type="term" value="P:nuclear polyadenylation-dependent snoRNA catabolic process"/>
    <property type="evidence" value="ECO:0007669"/>
    <property type="project" value="TreeGrafter"/>
</dbReference>
<comment type="subcellular location">
    <subcellularLocation>
        <location evidence="1">Nucleus</location>
    </subcellularLocation>
</comment>
<feature type="domain" description="CCHC-type" evidence="8">
    <location>
        <begin position="453"/>
        <end position="469"/>
    </location>
</feature>
<feature type="compositionally biased region" description="Pro residues" evidence="7">
    <location>
        <begin position="676"/>
        <end position="686"/>
    </location>
</feature>
<feature type="region of interest" description="Disordered" evidence="7">
    <location>
        <begin position="230"/>
        <end position="280"/>
    </location>
</feature>
<feature type="region of interest" description="Disordered" evidence="7">
    <location>
        <begin position="613"/>
        <end position="706"/>
    </location>
</feature>
<dbReference type="GO" id="GO:0071039">
    <property type="term" value="P:nuclear polyadenylation-dependent CUT catabolic process"/>
    <property type="evidence" value="ECO:0007669"/>
    <property type="project" value="TreeGrafter"/>
</dbReference>
<dbReference type="PANTHER" id="PTHR46543">
    <property type="entry name" value="ZINC FINGER CCHC DOMAIN-CONTAINING PROTEIN 7"/>
    <property type="match status" value="1"/>
</dbReference>
<dbReference type="AlphaFoldDB" id="A0AAN6Z150"/>
<organism evidence="9 10">
    <name type="scientific">Parathielavia appendiculata</name>
    <dbReference type="NCBI Taxonomy" id="2587402"/>
    <lineage>
        <taxon>Eukaryota</taxon>
        <taxon>Fungi</taxon>
        <taxon>Dikarya</taxon>
        <taxon>Ascomycota</taxon>
        <taxon>Pezizomycotina</taxon>
        <taxon>Sordariomycetes</taxon>
        <taxon>Sordariomycetidae</taxon>
        <taxon>Sordariales</taxon>
        <taxon>Chaetomiaceae</taxon>
        <taxon>Parathielavia</taxon>
    </lineage>
</organism>
<keyword evidence="6" id="KW-0539">Nucleus</keyword>
<evidence type="ECO:0000313" key="9">
    <source>
        <dbReference type="EMBL" id="KAK4121058.1"/>
    </source>
</evidence>
<dbReference type="GO" id="GO:0031499">
    <property type="term" value="C:TRAMP complex"/>
    <property type="evidence" value="ECO:0007669"/>
    <property type="project" value="TreeGrafter"/>
</dbReference>
<evidence type="ECO:0000313" key="10">
    <source>
        <dbReference type="Proteomes" id="UP001302602"/>
    </source>
</evidence>
<dbReference type="RefSeq" id="XP_062644829.1">
    <property type="nucleotide sequence ID" value="XM_062793513.1"/>
</dbReference>
<keyword evidence="3" id="KW-0677">Repeat</keyword>
<evidence type="ECO:0000256" key="2">
    <source>
        <dbReference type="ARBA" id="ARBA00022723"/>
    </source>
</evidence>
<dbReference type="InterPro" id="IPR051644">
    <property type="entry name" value="TRAMP_AT-DNA-binding"/>
</dbReference>
<feature type="compositionally biased region" description="Polar residues" evidence="7">
    <location>
        <begin position="121"/>
        <end position="130"/>
    </location>
</feature>
<dbReference type="GO" id="GO:0008270">
    <property type="term" value="F:zinc ion binding"/>
    <property type="evidence" value="ECO:0007669"/>
    <property type="project" value="UniProtKB-KW"/>
</dbReference>
<feature type="region of interest" description="Disordered" evidence="7">
    <location>
        <begin position="1"/>
        <end position="137"/>
    </location>
</feature>
<dbReference type="Proteomes" id="UP001302602">
    <property type="component" value="Unassembled WGS sequence"/>
</dbReference>
<sequence>MESTPTRLDEALSLEAATAAEGEASPQRSHGKKRPVSETELPGDTDVTDSPKEREPGANADVPSPKRRKGRGSPEEVEVSSIPQTDLPAAQAPPNAHSGWNRGVSSGLRTSFAAKDKLGKPTSQQASKSPVQPPAESIDIDSLVMPSRDVDWISNSGPGDIWQTIFTKWCARLMALNKDQEGLKDAGLLREAWGLWLESCVSLPRARRAAGERAAEETDLDSGKLDDMFSEAQENDPQGPWLTSPDESGQLGGTQAGQQHNGQPESGKSTPKEDQILDWTLPPPMPASQFEVAQKNERGWEERFLAWCKSLGQLNEGRIKANTTRERNRLAESYLRWVGTIDGLKRSKMAAARRAAIHYAQDHSAVVAAMFAHPPPAGAPQTAEPTSLPQEDAAPSPIVAVSDGPDDGSAGVLINAGDAEYRQRYFPGVGPSEAFCHMCASRDHDAVDCLEVTCRFCSDRDHRSFSCPTRRRCTKCRQLGHTMDGCTEKLALPREEMECAFCQSRDHADAACHELWRSFLFNPDTARKVRSLPIFCYCCGREEHYGPVCGLNPHSTKGESPWETWSQTNCDRYLDPASSETAIAFVTSAGSTVSSGRPDLGKSIVPRRHIFFEDGSDDDDAEDFIRPPVQNSSARAGRISFAGNNNAGGAARGGRQQPSKQYNVGKGRTGYASQSPLPPGPPPPLPRQGYQENRNGGRRRGGGGRY</sequence>
<feature type="compositionally biased region" description="Basic residues" evidence="7">
    <location>
        <begin position="696"/>
        <end position="706"/>
    </location>
</feature>
<reference evidence="9" key="1">
    <citation type="journal article" date="2023" name="Mol. Phylogenet. Evol.">
        <title>Genome-scale phylogeny and comparative genomics of the fungal order Sordariales.</title>
        <authorList>
            <person name="Hensen N."/>
            <person name="Bonometti L."/>
            <person name="Westerberg I."/>
            <person name="Brannstrom I.O."/>
            <person name="Guillou S."/>
            <person name="Cros-Aarteil S."/>
            <person name="Calhoun S."/>
            <person name="Haridas S."/>
            <person name="Kuo A."/>
            <person name="Mondo S."/>
            <person name="Pangilinan J."/>
            <person name="Riley R."/>
            <person name="LaButti K."/>
            <person name="Andreopoulos B."/>
            <person name="Lipzen A."/>
            <person name="Chen C."/>
            <person name="Yan M."/>
            <person name="Daum C."/>
            <person name="Ng V."/>
            <person name="Clum A."/>
            <person name="Steindorff A."/>
            <person name="Ohm R.A."/>
            <person name="Martin F."/>
            <person name="Silar P."/>
            <person name="Natvig D.O."/>
            <person name="Lalanne C."/>
            <person name="Gautier V."/>
            <person name="Ament-Velasquez S.L."/>
            <person name="Kruys A."/>
            <person name="Hutchinson M.I."/>
            <person name="Powell A.J."/>
            <person name="Barry K."/>
            <person name="Miller A.N."/>
            <person name="Grigoriev I.V."/>
            <person name="Debuchy R."/>
            <person name="Gladieux P."/>
            <person name="Hiltunen Thoren M."/>
            <person name="Johannesson H."/>
        </authorList>
    </citation>
    <scope>NUCLEOTIDE SEQUENCE</scope>
    <source>
        <strain evidence="9">CBS 731.68</strain>
    </source>
</reference>
<feature type="domain" description="CCHC-type" evidence="8">
    <location>
        <begin position="498"/>
        <end position="514"/>
    </location>
</feature>
<dbReference type="GeneID" id="87830282"/>
<accession>A0AAN6Z150</accession>
<keyword evidence="10" id="KW-1185">Reference proteome</keyword>
<dbReference type="GO" id="GO:0003723">
    <property type="term" value="F:RNA binding"/>
    <property type="evidence" value="ECO:0007669"/>
    <property type="project" value="TreeGrafter"/>
</dbReference>
<evidence type="ECO:0000256" key="7">
    <source>
        <dbReference type="SAM" id="MobiDB-lite"/>
    </source>
</evidence>
<evidence type="ECO:0000256" key="1">
    <source>
        <dbReference type="ARBA" id="ARBA00004123"/>
    </source>
</evidence>
<dbReference type="SMART" id="SM00343">
    <property type="entry name" value="ZnF_C2HC"/>
    <property type="match status" value="5"/>
</dbReference>
<evidence type="ECO:0000256" key="3">
    <source>
        <dbReference type="ARBA" id="ARBA00022737"/>
    </source>
</evidence>
<keyword evidence="5" id="KW-0862">Zinc</keyword>